<dbReference type="InterPro" id="IPR036390">
    <property type="entry name" value="WH_DNA-bd_sf"/>
</dbReference>
<gene>
    <name evidence="3" type="primary">rep</name>
</gene>
<proteinExistence type="inferred from homology"/>
<protein>
    <submittedName>
        <fullName evidence="3">Replication protein</fullName>
    </submittedName>
</protein>
<feature type="domain" description="Initiator Rep protein WH1" evidence="2">
    <location>
        <begin position="11"/>
        <end position="153"/>
    </location>
</feature>
<dbReference type="SUPFAM" id="SSF46785">
    <property type="entry name" value="Winged helix' DNA-binding domain"/>
    <property type="match status" value="2"/>
</dbReference>
<evidence type="ECO:0000259" key="2">
    <source>
        <dbReference type="Pfam" id="PF01051"/>
    </source>
</evidence>
<geneLocation type="plasmid" evidence="3">
    <name>HPS5839</name>
</geneLocation>
<dbReference type="Pfam" id="PF21205">
    <property type="entry name" value="Rep3_C"/>
    <property type="match status" value="1"/>
</dbReference>
<dbReference type="InterPro" id="IPR000525">
    <property type="entry name" value="Initiator_Rep_WH1"/>
</dbReference>
<reference evidence="3" key="1">
    <citation type="submission" date="2010-10" db="EMBL/GenBank/DDBJ databases">
        <authorList>
            <person name="Liu Y.Y."/>
            <person name="He Q.G."/>
        </authorList>
    </citation>
    <scope>NUCLEOTIDE SEQUENCE</scope>
    <source>
        <strain evidence="3">Lung5839</strain>
        <plasmid evidence="3">HPS5839</plasmid>
    </source>
</reference>
<dbReference type="AlphaFoldDB" id="F1CNF5"/>
<dbReference type="GO" id="GO:0003887">
    <property type="term" value="F:DNA-directed DNA polymerase activity"/>
    <property type="evidence" value="ECO:0007669"/>
    <property type="project" value="InterPro"/>
</dbReference>
<dbReference type="Pfam" id="PF01051">
    <property type="entry name" value="Rep3_N"/>
    <property type="match status" value="1"/>
</dbReference>
<evidence type="ECO:0000313" key="3">
    <source>
        <dbReference type="EMBL" id="ADY18543.1"/>
    </source>
</evidence>
<keyword evidence="3" id="KW-0614">Plasmid</keyword>
<dbReference type="Gene3D" id="1.10.10.10">
    <property type="entry name" value="Winged helix-like DNA-binding domain superfamily/Winged helix DNA-binding domain"/>
    <property type="match status" value="2"/>
</dbReference>
<sequence>MKKDKLKKYLVQQSNALIETSQKMTLVERRLMYHVLSRINPKQPQQEYVLKVEDFANDFPQMCKAVIYEQLKEAVQKLFKRDIQQITDRGTTKTFYLLQEQEYKDGEGFLRMKFSDSTMPLIFELKEKFTTMILENFKFLDSTYSLRLYELLCQYQNQGWRQISVTDLRFFLGCEDTYPEFKRFKQMVIEPAIKEISEKSNLIVIAEYIRTSRFITDIKFNFYDKQDSSSIINVNVNVNEKNIKRPSLKRHPNPNNYDFNNENTKIQYQLDCFEWALENYKRLTTYENALKAQNKQLSSKDLELKKRYSSDIAGIYHEFQSNRWELELLDNLKGNVIDETLEKASRKATTDKQKIDSIIDQRNEQIELEDLII</sequence>
<dbReference type="EMBL" id="HQ441170">
    <property type="protein sequence ID" value="ADY18543.1"/>
    <property type="molecule type" value="Genomic_DNA"/>
</dbReference>
<dbReference type="GO" id="GO:0006270">
    <property type="term" value="P:DNA replication initiation"/>
    <property type="evidence" value="ECO:0007669"/>
    <property type="project" value="InterPro"/>
</dbReference>
<evidence type="ECO:0000256" key="1">
    <source>
        <dbReference type="ARBA" id="ARBA00038283"/>
    </source>
</evidence>
<comment type="similarity">
    <text evidence="1">Belongs to the initiator RepB protein family.</text>
</comment>
<name>F1CNF5_GLAPU</name>
<dbReference type="InterPro" id="IPR036388">
    <property type="entry name" value="WH-like_DNA-bd_sf"/>
</dbReference>
<organism evidence="3">
    <name type="scientific">Glaesserella parasuis</name>
    <name type="common">Haemophilus parasuis</name>
    <dbReference type="NCBI Taxonomy" id="738"/>
    <lineage>
        <taxon>Bacteria</taxon>
        <taxon>Pseudomonadati</taxon>
        <taxon>Pseudomonadota</taxon>
        <taxon>Gammaproteobacteria</taxon>
        <taxon>Pasteurellales</taxon>
        <taxon>Pasteurellaceae</taxon>
        <taxon>Glaesserella</taxon>
    </lineage>
</organism>
<accession>F1CNF5</accession>